<comment type="caution">
    <text evidence="2">The sequence shown here is derived from an EMBL/GenBank/DDBJ whole genome shotgun (WGS) entry which is preliminary data.</text>
</comment>
<keyword evidence="3" id="KW-1185">Reference proteome</keyword>
<evidence type="ECO:0000313" key="3">
    <source>
        <dbReference type="Proteomes" id="UP000624404"/>
    </source>
</evidence>
<organism evidence="2 3">
    <name type="scientific">Sclerotinia trifoliorum</name>
    <dbReference type="NCBI Taxonomy" id="28548"/>
    <lineage>
        <taxon>Eukaryota</taxon>
        <taxon>Fungi</taxon>
        <taxon>Dikarya</taxon>
        <taxon>Ascomycota</taxon>
        <taxon>Pezizomycotina</taxon>
        <taxon>Leotiomycetes</taxon>
        <taxon>Helotiales</taxon>
        <taxon>Sclerotiniaceae</taxon>
        <taxon>Sclerotinia</taxon>
    </lineage>
</organism>
<dbReference type="Proteomes" id="UP000624404">
    <property type="component" value="Unassembled WGS sequence"/>
</dbReference>
<accession>A0A8H2ZP42</accession>
<evidence type="ECO:0000313" key="2">
    <source>
        <dbReference type="EMBL" id="CAD6444010.1"/>
    </source>
</evidence>
<proteinExistence type="predicted"/>
<dbReference type="PROSITE" id="PS51388">
    <property type="entry name" value="GED"/>
    <property type="match status" value="1"/>
</dbReference>
<dbReference type="EMBL" id="CAJHIA010000011">
    <property type="protein sequence ID" value="CAD6444010.1"/>
    <property type="molecule type" value="Genomic_DNA"/>
</dbReference>
<evidence type="ECO:0000259" key="1">
    <source>
        <dbReference type="PROSITE" id="PS51388"/>
    </source>
</evidence>
<sequence length="157" mass="17922">MDELHKLGPTKPDTFARKPIRDAFDKNSILHCKRRHSGWLYDNLRKVSECSKELERLIADKMIGHLLPFIHISSQSEPGGALIPRLCISSGEILGTESYLEKELMAAFNTHDSLEAYYELARFRFTHNITPLQVIERHLLGSGGIPLLFYNSFRALV</sequence>
<dbReference type="AlphaFoldDB" id="A0A8H2ZP42"/>
<protein>
    <submittedName>
        <fullName evidence="2">389ff54a-da62-4529-920b-35c106c1babd</fullName>
    </submittedName>
</protein>
<gene>
    <name evidence="2" type="ORF">SCLTRI_LOCUS3802</name>
</gene>
<dbReference type="OrthoDB" id="3531653at2759"/>
<dbReference type="InterPro" id="IPR020850">
    <property type="entry name" value="GED_dom"/>
</dbReference>
<name>A0A8H2ZP42_9HELO</name>
<reference evidence="2" key="1">
    <citation type="submission" date="2020-10" db="EMBL/GenBank/DDBJ databases">
        <authorList>
            <person name="Kusch S."/>
        </authorList>
    </citation>
    <scope>NUCLEOTIDE SEQUENCE</scope>
    <source>
        <strain evidence="2">SwB9</strain>
    </source>
</reference>
<feature type="domain" description="GED" evidence="1">
    <location>
        <begin position="107"/>
        <end position="157"/>
    </location>
</feature>